<evidence type="ECO:0000313" key="6">
    <source>
        <dbReference type="EMBL" id="MEQ3363351.1"/>
    </source>
</evidence>
<dbReference type="PANTHER" id="PTHR43177">
    <property type="entry name" value="PROTEIN NRFC"/>
    <property type="match status" value="1"/>
</dbReference>
<dbReference type="PROSITE" id="PS51379">
    <property type="entry name" value="4FE4S_FER_2"/>
    <property type="match status" value="3"/>
</dbReference>
<evidence type="ECO:0000256" key="4">
    <source>
        <dbReference type="ARBA" id="ARBA00023014"/>
    </source>
</evidence>
<feature type="domain" description="4Fe-4S ferredoxin-type" evidence="5">
    <location>
        <begin position="3"/>
        <end position="32"/>
    </location>
</feature>
<dbReference type="InterPro" id="IPR017896">
    <property type="entry name" value="4Fe4S_Fe-S-bd"/>
</dbReference>
<evidence type="ECO:0000313" key="7">
    <source>
        <dbReference type="Proteomes" id="UP001487305"/>
    </source>
</evidence>
<evidence type="ECO:0000256" key="3">
    <source>
        <dbReference type="ARBA" id="ARBA00023004"/>
    </source>
</evidence>
<evidence type="ECO:0000259" key="5">
    <source>
        <dbReference type="PROSITE" id="PS51379"/>
    </source>
</evidence>
<dbReference type="InterPro" id="IPR017900">
    <property type="entry name" value="4Fe4S_Fe_S_CS"/>
</dbReference>
<reference evidence="6 7" key="1">
    <citation type="submission" date="2024-04" db="EMBL/GenBank/DDBJ databases">
        <title>Human intestinal bacterial collection.</title>
        <authorList>
            <person name="Pauvert C."/>
            <person name="Hitch T.C.A."/>
            <person name="Clavel T."/>
        </authorList>
    </citation>
    <scope>NUCLEOTIDE SEQUENCE [LARGE SCALE GENOMIC DNA]</scope>
    <source>
        <strain evidence="6 7">CLA-KB-H42</strain>
    </source>
</reference>
<dbReference type="RefSeq" id="WP_349227620.1">
    <property type="nucleotide sequence ID" value="NZ_JBBNOP010000008.1"/>
</dbReference>
<dbReference type="SUPFAM" id="SSF54862">
    <property type="entry name" value="4Fe-4S ferredoxins"/>
    <property type="match status" value="1"/>
</dbReference>
<keyword evidence="1" id="KW-0004">4Fe-4S</keyword>
<evidence type="ECO:0000256" key="2">
    <source>
        <dbReference type="ARBA" id="ARBA00022723"/>
    </source>
</evidence>
<dbReference type="InterPro" id="IPR050954">
    <property type="entry name" value="ET_IronSulfur_Cluster-Binding"/>
</dbReference>
<keyword evidence="4" id="KW-0411">Iron-sulfur</keyword>
<gene>
    <name evidence="6" type="ORF">AAA083_10235</name>
</gene>
<name>A0ABV1JGA2_9ACTN</name>
<feature type="domain" description="4Fe-4S ferredoxin-type" evidence="5">
    <location>
        <begin position="59"/>
        <end position="90"/>
    </location>
</feature>
<dbReference type="EMBL" id="JBBNOP010000008">
    <property type="protein sequence ID" value="MEQ3363351.1"/>
    <property type="molecule type" value="Genomic_DNA"/>
</dbReference>
<dbReference type="PROSITE" id="PS00198">
    <property type="entry name" value="4FE4S_FER_1"/>
    <property type="match status" value="1"/>
</dbReference>
<protein>
    <submittedName>
        <fullName evidence="6">4Fe-4S dicluster domain-containing protein</fullName>
    </submittedName>
</protein>
<proteinExistence type="predicted"/>
<comment type="caution">
    <text evidence="6">The sequence shown here is derived from an EMBL/GenBank/DDBJ whole genome shotgun (WGS) entry which is preliminary data.</text>
</comment>
<dbReference type="Gene3D" id="2.60.40.10">
    <property type="entry name" value="Immunoglobulins"/>
    <property type="match status" value="1"/>
</dbReference>
<evidence type="ECO:0000256" key="1">
    <source>
        <dbReference type="ARBA" id="ARBA00022485"/>
    </source>
</evidence>
<sequence>MGKVFLVDVAKCNGCYNCQIVCKDEHCGNDWRPYAAPQPETGQFWMRLEEKTRGQVPVVKVAYKPVMCAHCAAAPCAEICPDDAFVRRDDGLLVLDPNACTGCGSCVDACPQGSIYLNAELGIAQKCTGCAHLLDSGWEVPRCVDACAHEAIRYADEGEFGTLLDGAEPLDEVGGLGSRARYLNLPKRFIAGSVVDFEADELLIGAGVSLIGRGGVRLALDTDEFGDFEFDQIDPDEYELSVTASGYAGLTMAVDVRVADRCVGDLGLTRL</sequence>
<keyword evidence="3" id="KW-0408">Iron</keyword>
<dbReference type="Proteomes" id="UP001487305">
    <property type="component" value="Unassembled WGS sequence"/>
</dbReference>
<organism evidence="6 7">
    <name type="scientific">Raoultibacter massiliensis</name>
    <dbReference type="NCBI Taxonomy" id="1852371"/>
    <lineage>
        <taxon>Bacteria</taxon>
        <taxon>Bacillati</taxon>
        <taxon>Actinomycetota</taxon>
        <taxon>Coriobacteriia</taxon>
        <taxon>Eggerthellales</taxon>
        <taxon>Eggerthellaceae</taxon>
        <taxon>Raoultibacter</taxon>
    </lineage>
</organism>
<dbReference type="SUPFAM" id="SSF49478">
    <property type="entry name" value="Cna protein B-type domain"/>
    <property type="match status" value="1"/>
</dbReference>
<dbReference type="PANTHER" id="PTHR43177:SF3">
    <property type="entry name" value="PROTEIN NRFC HOMOLOG"/>
    <property type="match status" value="1"/>
</dbReference>
<dbReference type="Pfam" id="PF13247">
    <property type="entry name" value="Fer4_11"/>
    <property type="match status" value="1"/>
</dbReference>
<keyword evidence="7" id="KW-1185">Reference proteome</keyword>
<dbReference type="Pfam" id="PF13620">
    <property type="entry name" value="CarboxypepD_reg"/>
    <property type="match status" value="1"/>
</dbReference>
<dbReference type="Gene3D" id="3.30.70.20">
    <property type="match status" value="2"/>
</dbReference>
<feature type="domain" description="4Fe-4S ferredoxin-type" evidence="5">
    <location>
        <begin position="91"/>
        <end position="120"/>
    </location>
</feature>
<accession>A0ABV1JGA2</accession>
<keyword evidence="2" id="KW-0479">Metal-binding</keyword>
<dbReference type="InterPro" id="IPR013783">
    <property type="entry name" value="Ig-like_fold"/>
</dbReference>